<organism evidence="1 2">
    <name type="scientific">Bauhinia variegata</name>
    <name type="common">Purple orchid tree</name>
    <name type="synonym">Phanera variegata</name>
    <dbReference type="NCBI Taxonomy" id="167791"/>
    <lineage>
        <taxon>Eukaryota</taxon>
        <taxon>Viridiplantae</taxon>
        <taxon>Streptophyta</taxon>
        <taxon>Embryophyta</taxon>
        <taxon>Tracheophyta</taxon>
        <taxon>Spermatophyta</taxon>
        <taxon>Magnoliopsida</taxon>
        <taxon>eudicotyledons</taxon>
        <taxon>Gunneridae</taxon>
        <taxon>Pentapetalae</taxon>
        <taxon>rosids</taxon>
        <taxon>fabids</taxon>
        <taxon>Fabales</taxon>
        <taxon>Fabaceae</taxon>
        <taxon>Cercidoideae</taxon>
        <taxon>Cercideae</taxon>
        <taxon>Bauhiniinae</taxon>
        <taxon>Bauhinia</taxon>
    </lineage>
</organism>
<evidence type="ECO:0000313" key="2">
    <source>
        <dbReference type="Proteomes" id="UP000828941"/>
    </source>
</evidence>
<protein>
    <submittedName>
        <fullName evidence="1">Uncharacterized protein</fullName>
    </submittedName>
</protein>
<proteinExistence type="predicted"/>
<dbReference type="EMBL" id="CM039437">
    <property type="protein sequence ID" value="KAI4307125.1"/>
    <property type="molecule type" value="Genomic_DNA"/>
</dbReference>
<keyword evidence="2" id="KW-1185">Reference proteome</keyword>
<evidence type="ECO:0000313" key="1">
    <source>
        <dbReference type="EMBL" id="KAI4307125.1"/>
    </source>
</evidence>
<gene>
    <name evidence="1" type="ORF">L6164_030344</name>
</gene>
<sequence>MNQLIIQFPFRIRGQQPKTCGYPGFSVSCSKEGQTLLKLPYSGEFSIQGIDYSFQELWVNDPDNCLPKRILSLNLSGSPFDAVYYQEFVFFNCSGDYRSYRFNPIACLSGSNYTVFASSSMSVVMHLSAVCNLIRRVKVPVQWPFYDEILSSDLSDNLLLSWDSPTCGRCESQGGQCGFKTNSSLEIACYNASSKGISRGARYAITVGLGVPAVLCLIGLLWCICGRLRARYWARETVADVNSLIGSQPRIFAGLDGPTIESYPKIVLGESRRLPKPDDNTCPICLSEYAPKETLKSIPECQHCFHAECIDEWLRLNASCPICRTSPPKLTPAVNPSST</sequence>
<reference evidence="1 2" key="1">
    <citation type="journal article" date="2022" name="DNA Res.">
        <title>Chromosomal-level genome assembly of the orchid tree Bauhinia variegata (Leguminosae; Cercidoideae) supports the allotetraploid origin hypothesis of Bauhinia.</title>
        <authorList>
            <person name="Zhong Y."/>
            <person name="Chen Y."/>
            <person name="Zheng D."/>
            <person name="Pang J."/>
            <person name="Liu Y."/>
            <person name="Luo S."/>
            <person name="Meng S."/>
            <person name="Qian L."/>
            <person name="Wei D."/>
            <person name="Dai S."/>
            <person name="Zhou R."/>
        </authorList>
    </citation>
    <scope>NUCLEOTIDE SEQUENCE [LARGE SCALE GENOMIC DNA]</scope>
    <source>
        <strain evidence="1">BV-YZ2020</strain>
    </source>
</reference>
<name>A0ACB9LC51_BAUVA</name>
<dbReference type="Proteomes" id="UP000828941">
    <property type="component" value="Chromosome 12"/>
</dbReference>
<comment type="caution">
    <text evidence="1">The sequence shown here is derived from an EMBL/GenBank/DDBJ whole genome shotgun (WGS) entry which is preliminary data.</text>
</comment>
<accession>A0ACB9LC51</accession>